<protein>
    <submittedName>
        <fullName evidence="2">Uncharacterized protein</fullName>
    </submittedName>
</protein>
<evidence type="ECO:0000313" key="2">
    <source>
        <dbReference type="EMBL" id="GAY56793.1"/>
    </source>
</evidence>
<feature type="transmembrane region" description="Helical" evidence="1">
    <location>
        <begin position="37"/>
        <end position="58"/>
    </location>
</feature>
<keyword evidence="1" id="KW-1133">Transmembrane helix</keyword>
<reference evidence="2 3" key="1">
    <citation type="journal article" date="2017" name="Front. Genet.">
        <title>Draft sequencing of the heterozygous diploid genome of Satsuma (Citrus unshiu Marc.) using a hybrid assembly approach.</title>
        <authorList>
            <person name="Shimizu T."/>
            <person name="Tanizawa Y."/>
            <person name="Mochizuki T."/>
            <person name="Nagasaki H."/>
            <person name="Yoshioka T."/>
            <person name="Toyoda A."/>
            <person name="Fujiyama A."/>
            <person name="Kaminuma E."/>
            <person name="Nakamura Y."/>
        </authorList>
    </citation>
    <scope>NUCLEOTIDE SEQUENCE [LARGE SCALE GENOMIC DNA]</scope>
    <source>
        <strain evidence="3">cv. Miyagawa wase</strain>
    </source>
</reference>
<comment type="caution">
    <text evidence="2">The sequence shown here is derived from an EMBL/GenBank/DDBJ whole genome shotgun (WGS) entry which is preliminary data.</text>
</comment>
<gene>
    <name evidence="2" type="ORF">CUMW_174560</name>
</gene>
<dbReference type="Proteomes" id="UP000236630">
    <property type="component" value="Unassembled WGS sequence"/>
</dbReference>
<organism evidence="2 3">
    <name type="scientific">Citrus unshiu</name>
    <name type="common">Satsuma mandarin</name>
    <name type="synonym">Citrus nobilis var. unshiu</name>
    <dbReference type="NCBI Taxonomy" id="55188"/>
    <lineage>
        <taxon>Eukaryota</taxon>
        <taxon>Viridiplantae</taxon>
        <taxon>Streptophyta</taxon>
        <taxon>Embryophyta</taxon>
        <taxon>Tracheophyta</taxon>
        <taxon>Spermatophyta</taxon>
        <taxon>Magnoliopsida</taxon>
        <taxon>eudicotyledons</taxon>
        <taxon>Gunneridae</taxon>
        <taxon>Pentapetalae</taxon>
        <taxon>rosids</taxon>
        <taxon>malvids</taxon>
        <taxon>Sapindales</taxon>
        <taxon>Rutaceae</taxon>
        <taxon>Aurantioideae</taxon>
        <taxon>Citrus</taxon>
    </lineage>
</organism>
<evidence type="ECO:0000256" key="1">
    <source>
        <dbReference type="SAM" id="Phobius"/>
    </source>
</evidence>
<keyword evidence="3" id="KW-1185">Reference proteome</keyword>
<accession>A0A2H5PWR2</accession>
<name>A0A2H5PWR2_CITUN</name>
<keyword evidence="1" id="KW-0812">Transmembrane</keyword>
<evidence type="ECO:0000313" key="3">
    <source>
        <dbReference type="Proteomes" id="UP000236630"/>
    </source>
</evidence>
<dbReference type="EMBL" id="BDQV01000145">
    <property type="protein sequence ID" value="GAY56793.1"/>
    <property type="molecule type" value="Genomic_DNA"/>
</dbReference>
<dbReference type="AlphaFoldDB" id="A0A2H5PWR2"/>
<sequence>MPHHWSMSHHHSVCVNCVVNIVVNSVMDSIVHVNSDIFPFMILLTFSTVLSSKVMSVLPSNFSFIVK</sequence>
<proteinExistence type="predicted"/>
<keyword evidence="1" id="KW-0472">Membrane</keyword>